<comment type="caution">
    <text evidence="5">The sequence shown here is derived from an EMBL/GenBank/DDBJ whole genome shotgun (WGS) entry which is preliminary data.</text>
</comment>
<keyword evidence="6" id="KW-1185">Reference proteome</keyword>
<dbReference type="AlphaFoldDB" id="A0A916W3I2"/>
<reference evidence="5" key="2">
    <citation type="submission" date="2020-09" db="EMBL/GenBank/DDBJ databases">
        <authorList>
            <person name="Sun Q."/>
            <person name="Zhou Y."/>
        </authorList>
    </citation>
    <scope>NUCLEOTIDE SEQUENCE</scope>
    <source>
        <strain evidence="5">CGMCC 1.15447</strain>
    </source>
</reference>
<dbReference type="InterPro" id="IPR036942">
    <property type="entry name" value="Beta-barrel_TonB_sf"/>
</dbReference>
<dbReference type="RefSeq" id="WP_188758448.1">
    <property type="nucleotide sequence ID" value="NZ_BMJB01000001.1"/>
</dbReference>
<comment type="subcellular location">
    <subcellularLocation>
        <location evidence="1">Cell outer membrane</location>
    </subcellularLocation>
</comment>
<dbReference type="Pfam" id="PF25183">
    <property type="entry name" value="OMP_b-brl_4"/>
    <property type="match status" value="1"/>
</dbReference>
<sequence length="1107" mass="118922">MNCGIYSRSRRCTRLLKRLSPVLMALVLLAMGPALLGQGVSGRILGNVQDSTGAVIAKAAVTATNIGTGTSSTMSTDSNGDYRFDNLQPGTYSIRFTAQGFSPFVSNGNAVVVDGAIRVDATLKVGGQDQTIEVSAAQPLIDPTSSSLGQVVDQKEIANLPLNGRIFSQLVQTVPGSVAAGFGSAPEAAAGAGAVSSITASVNGMPWGGTTYTLDGVNNMELLNAFINVTPPLDSLQEVKISTNNADATVGTYGGAQVNAFVKSGANAFHGSAYEFYRGDSLNAYQWRASSKAPYRSNQFGGSFGGPILRNKAFFFVDYQGLLLQHGISYILTVPTDLMKQGTFLKSQFPNAIYDPQTMQPFPTISTNQGDAWQIPTSRFDSVSAKMVSGSTIWPTATSQASTSNNFNANTTEPDNNHQFDIKGDYQLGNGDHVFVRESYQRRDLEAPSPGTPFIQIGDVNAMSRDHNTAVGYDHTFSPTALNEFRVGFNRFYTKDFGNDLGTNENTALGIPNGNDPNFGATGIGNFQIGNIANTGSQGWTNSHRISNSFEITDNFTKTLGRHAFTVGEDYRLLQASLTNSDSNKNGDFTFSSNYTSSCTMQPSCSNPTGGNEFASFLLGMPSYEDRGFVATDPATRANLLGVYAQDQYRVTNNLTLNLALRWDLITPAIDKNNRQSNFDLAQGVLDFASSGNRGPNVDTYFGGYSPRVGFAYSPNNGKTLISGAFGITHFPGNFGAMGGFLERNFPFFEVFSTQAQLLNVPLPSLSTTGLPSYIPTPTSAPVAPPPAVSPELMARNMQPDLANAWNFGVQQQLSTTTALQVTYVGTKGTHLFRRWNINTPPPGTTSYNSRLPYQYFNSTGDQYATNIGYAAADGSSIYHGLQVQLKKSTSYGLEGRIAYTWSKEIDNMSIWWPLNDRLNRGVGTNQAPDVPQSMIASLTYQLPFGKGRRWLSSSSAPVNAILGGWQLSTLTTLQSGQPLTITTNIDNLGSGVTNHADATCQSVKTFGSVSKWFDTSCFAYPAALQLGNSGIGKVRGPGFYNSDVSLSKTSTLREGMLLKLQVDAFNLSNTPHYSNPNTTLGDSNFGQIGGTNGIPREIQLGMHFTF</sequence>
<evidence type="ECO:0000259" key="4">
    <source>
        <dbReference type="Pfam" id="PF25183"/>
    </source>
</evidence>
<dbReference type="Proteomes" id="UP000648801">
    <property type="component" value="Unassembled WGS sequence"/>
</dbReference>
<name>A0A916W3I2_9BACT</name>
<evidence type="ECO:0000313" key="5">
    <source>
        <dbReference type="EMBL" id="GGA62944.1"/>
    </source>
</evidence>
<evidence type="ECO:0000313" key="6">
    <source>
        <dbReference type="Proteomes" id="UP000648801"/>
    </source>
</evidence>
<evidence type="ECO:0000256" key="2">
    <source>
        <dbReference type="ARBA" id="ARBA00023136"/>
    </source>
</evidence>
<feature type="domain" description="TonB-dependent transporter Oar-like beta-barrel" evidence="4">
    <location>
        <begin position="262"/>
        <end position="1100"/>
    </location>
</feature>
<dbReference type="InterPro" id="IPR010917">
    <property type="entry name" value="TonB_rcpt_CS"/>
</dbReference>
<gene>
    <name evidence="5" type="ORF">GCM10011507_13190</name>
</gene>
<keyword evidence="2" id="KW-0472">Membrane</keyword>
<reference evidence="5" key="1">
    <citation type="journal article" date="2014" name="Int. J. Syst. Evol. Microbiol.">
        <title>Complete genome sequence of Corynebacterium casei LMG S-19264T (=DSM 44701T), isolated from a smear-ripened cheese.</title>
        <authorList>
            <consortium name="US DOE Joint Genome Institute (JGI-PGF)"/>
            <person name="Walter F."/>
            <person name="Albersmeier A."/>
            <person name="Kalinowski J."/>
            <person name="Ruckert C."/>
        </authorList>
    </citation>
    <scope>NUCLEOTIDE SEQUENCE</scope>
    <source>
        <strain evidence="5">CGMCC 1.15447</strain>
    </source>
</reference>
<dbReference type="Gene3D" id="2.60.40.1120">
    <property type="entry name" value="Carboxypeptidase-like, regulatory domain"/>
    <property type="match status" value="1"/>
</dbReference>
<dbReference type="SUPFAM" id="SSF49464">
    <property type="entry name" value="Carboxypeptidase regulatory domain-like"/>
    <property type="match status" value="1"/>
</dbReference>
<dbReference type="SUPFAM" id="SSF56935">
    <property type="entry name" value="Porins"/>
    <property type="match status" value="1"/>
</dbReference>
<proteinExistence type="predicted"/>
<dbReference type="Gene3D" id="2.40.170.20">
    <property type="entry name" value="TonB-dependent receptor, beta-barrel domain"/>
    <property type="match status" value="1"/>
</dbReference>
<evidence type="ECO:0000256" key="3">
    <source>
        <dbReference type="ARBA" id="ARBA00023237"/>
    </source>
</evidence>
<protein>
    <recommendedName>
        <fullName evidence="4">TonB-dependent transporter Oar-like beta-barrel domain-containing protein</fullName>
    </recommendedName>
</protein>
<evidence type="ECO:0000256" key="1">
    <source>
        <dbReference type="ARBA" id="ARBA00004442"/>
    </source>
</evidence>
<dbReference type="Pfam" id="PF13620">
    <property type="entry name" value="CarboxypepD_reg"/>
    <property type="match status" value="1"/>
</dbReference>
<dbReference type="GO" id="GO:0009279">
    <property type="term" value="C:cell outer membrane"/>
    <property type="evidence" value="ECO:0007669"/>
    <property type="project" value="UniProtKB-SubCell"/>
</dbReference>
<accession>A0A916W3I2</accession>
<dbReference type="EMBL" id="BMJB01000001">
    <property type="protein sequence ID" value="GGA62944.1"/>
    <property type="molecule type" value="Genomic_DNA"/>
</dbReference>
<organism evidence="5 6">
    <name type="scientific">Edaphobacter acidisoli</name>
    <dbReference type="NCBI Taxonomy" id="2040573"/>
    <lineage>
        <taxon>Bacteria</taxon>
        <taxon>Pseudomonadati</taxon>
        <taxon>Acidobacteriota</taxon>
        <taxon>Terriglobia</taxon>
        <taxon>Terriglobales</taxon>
        <taxon>Acidobacteriaceae</taxon>
        <taxon>Edaphobacter</taxon>
    </lineage>
</organism>
<keyword evidence="3" id="KW-0998">Cell outer membrane</keyword>
<dbReference type="PROSITE" id="PS01156">
    <property type="entry name" value="TONB_DEPENDENT_REC_2"/>
    <property type="match status" value="1"/>
</dbReference>
<dbReference type="InterPro" id="IPR057601">
    <property type="entry name" value="Oar-like_b-barrel"/>
</dbReference>
<dbReference type="InterPro" id="IPR008969">
    <property type="entry name" value="CarboxyPept-like_regulatory"/>
</dbReference>